<dbReference type="RefSeq" id="WP_217795095.1">
    <property type="nucleotide sequence ID" value="NZ_JAHSPG010000018.1"/>
</dbReference>
<proteinExistence type="predicted"/>
<evidence type="ECO:0000256" key="1">
    <source>
        <dbReference type="SAM" id="SignalP"/>
    </source>
</evidence>
<feature type="signal peptide" evidence="1">
    <location>
        <begin position="1"/>
        <end position="19"/>
    </location>
</feature>
<keyword evidence="1" id="KW-0732">Signal</keyword>
<comment type="caution">
    <text evidence="2">The sequence shown here is derived from an EMBL/GenBank/DDBJ whole genome shotgun (WGS) entry which is preliminary data.</text>
</comment>
<sequence length="355" mass="39063">MIKHSGAAICLLFSMLLFVGSCKKNDSNSKPNGSPEISISTPLDEPAYIYLDGKYTGTSYPEKKSITASKGQHTIGLSLKNSNKYLLKNLQVSDNISLAFTTADQPVAKAWKALWIGVQTVTATINNTQQQSTFTTDELNACFDYFQWSISNHFIPYSYGTMNWQVTRQDITAPMPLNNYNDGTGYVLSDATVRNAVAGILPGNYDCVFVCWKQKDGAVDFGGNYFGLAGTDPLSTNFKTGYVQVKFTQDPYATLSDKINNYKNNDPGVWIHEWLHTVGEHFYQNKGYTLPLANLGGGFSVHAAESYGYTAPWMNWYKDFVSGRVPSLSGGSYLGIGPETLLKCTVRETAVGCSN</sequence>
<dbReference type="PROSITE" id="PS51257">
    <property type="entry name" value="PROKAR_LIPOPROTEIN"/>
    <property type="match status" value="1"/>
</dbReference>
<keyword evidence="3" id="KW-1185">Reference proteome</keyword>
<accession>A0A9E2SEE2</accession>
<evidence type="ECO:0000313" key="2">
    <source>
        <dbReference type="EMBL" id="MBV4360582.1"/>
    </source>
</evidence>
<dbReference type="EMBL" id="JAHSPG010000018">
    <property type="protein sequence ID" value="MBV4360582.1"/>
    <property type="molecule type" value="Genomic_DNA"/>
</dbReference>
<dbReference type="AlphaFoldDB" id="A0A9E2SEE2"/>
<feature type="chain" id="PRO_5038934543" description="PEGA domain-containing protein" evidence="1">
    <location>
        <begin position="20"/>
        <end position="355"/>
    </location>
</feature>
<evidence type="ECO:0000313" key="3">
    <source>
        <dbReference type="Proteomes" id="UP000812270"/>
    </source>
</evidence>
<name>A0A9E2SEE2_9BACT</name>
<reference evidence="2" key="1">
    <citation type="submission" date="2021-06" db="EMBL/GenBank/DDBJ databases">
        <authorList>
            <person name="Huq M.A."/>
        </authorList>
    </citation>
    <scope>NUCLEOTIDE SEQUENCE</scope>
    <source>
        <strain evidence="2">MAH-26</strain>
    </source>
</reference>
<gene>
    <name evidence="2" type="ORF">KTO63_25685</name>
</gene>
<protein>
    <recommendedName>
        <fullName evidence="4">PEGA domain-containing protein</fullName>
    </recommendedName>
</protein>
<dbReference type="Proteomes" id="UP000812270">
    <property type="component" value="Unassembled WGS sequence"/>
</dbReference>
<evidence type="ECO:0008006" key="4">
    <source>
        <dbReference type="Google" id="ProtNLM"/>
    </source>
</evidence>
<organism evidence="2 3">
    <name type="scientific">Pinibacter aurantiacus</name>
    <dbReference type="NCBI Taxonomy" id="2851599"/>
    <lineage>
        <taxon>Bacteria</taxon>
        <taxon>Pseudomonadati</taxon>
        <taxon>Bacteroidota</taxon>
        <taxon>Chitinophagia</taxon>
        <taxon>Chitinophagales</taxon>
        <taxon>Chitinophagaceae</taxon>
        <taxon>Pinibacter</taxon>
    </lineage>
</organism>